<dbReference type="EMBL" id="JBHLXP010000001">
    <property type="protein sequence ID" value="MFC0047019.1"/>
    <property type="molecule type" value="Genomic_DNA"/>
</dbReference>
<evidence type="ECO:0000313" key="1">
    <source>
        <dbReference type="EMBL" id="MFC0047019.1"/>
    </source>
</evidence>
<dbReference type="RefSeq" id="WP_377239852.1">
    <property type="nucleotide sequence ID" value="NZ_JBHLXP010000001.1"/>
</dbReference>
<accession>A0ABV6B9E9</accession>
<comment type="caution">
    <text evidence="1">The sequence shown here is derived from an EMBL/GenBank/DDBJ whole genome shotgun (WGS) entry which is preliminary data.</text>
</comment>
<proteinExistence type="predicted"/>
<keyword evidence="2" id="KW-1185">Reference proteome</keyword>
<gene>
    <name evidence="1" type="ORF">ACFFJP_01790</name>
</gene>
<dbReference type="Proteomes" id="UP001589813">
    <property type="component" value="Unassembled WGS sequence"/>
</dbReference>
<reference evidence="1 2" key="1">
    <citation type="submission" date="2024-09" db="EMBL/GenBank/DDBJ databases">
        <authorList>
            <person name="Sun Q."/>
            <person name="Mori K."/>
        </authorList>
    </citation>
    <scope>NUCLEOTIDE SEQUENCE [LARGE SCALE GENOMIC DNA]</scope>
    <source>
        <strain evidence="1 2">KCTC 23315</strain>
    </source>
</reference>
<organism evidence="1 2">
    <name type="scientific">Rheinheimera tilapiae</name>
    <dbReference type="NCBI Taxonomy" id="875043"/>
    <lineage>
        <taxon>Bacteria</taxon>
        <taxon>Pseudomonadati</taxon>
        <taxon>Pseudomonadota</taxon>
        <taxon>Gammaproteobacteria</taxon>
        <taxon>Chromatiales</taxon>
        <taxon>Chromatiaceae</taxon>
        <taxon>Rheinheimera</taxon>
    </lineage>
</organism>
<evidence type="ECO:0000313" key="2">
    <source>
        <dbReference type="Proteomes" id="UP001589813"/>
    </source>
</evidence>
<dbReference type="SUPFAM" id="SSF53850">
    <property type="entry name" value="Periplasmic binding protein-like II"/>
    <property type="match status" value="1"/>
</dbReference>
<name>A0ABV6B9E9_9GAMM</name>
<evidence type="ECO:0008006" key="3">
    <source>
        <dbReference type="Google" id="ProtNLM"/>
    </source>
</evidence>
<dbReference type="Gene3D" id="3.40.190.10">
    <property type="entry name" value="Periplasmic binding protein-like II"/>
    <property type="match status" value="2"/>
</dbReference>
<protein>
    <recommendedName>
        <fullName evidence="3">Transporter substrate-binding domain-containing protein</fullName>
    </recommendedName>
</protein>
<sequence>MRRILLSLSWLVLWPVHAAELLLMSMSPAELYQAQHSTYLPVAMVQQVLRYYPAPYKIETVSLNRALAGMRSTEGACVSGVRKSAARQDELLYSEPYVIAPDVRLLLKTDSPWVNRLKTMQDKDGRVSLARLLALTHPPVLVTEDGRTYGATIDPILSAHRKSKAVYIRTSKVSRFGETLPMLTKGFVDMALEYSVAIAPQELSQLQTFKLLEADPFALAFFACNHDAETAEILQLLDRAILTFRNKPEFQSMLLEPFPPAERAEAWQAWLRLTGGR</sequence>